<organism evidence="4 5">
    <name type="scientific">Dongia rigui</name>
    <dbReference type="NCBI Taxonomy" id="940149"/>
    <lineage>
        <taxon>Bacteria</taxon>
        <taxon>Pseudomonadati</taxon>
        <taxon>Pseudomonadota</taxon>
        <taxon>Alphaproteobacteria</taxon>
        <taxon>Rhodospirillales</taxon>
        <taxon>Dongiaceae</taxon>
        <taxon>Dongia</taxon>
    </lineage>
</organism>
<accession>A0ABU5E5X3</accession>
<keyword evidence="2" id="KW-0732">Signal</keyword>
<dbReference type="Gene3D" id="2.40.50.90">
    <property type="match status" value="1"/>
</dbReference>
<dbReference type="PROSITE" id="PS50830">
    <property type="entry name" value="TNASE_3"/>
    <property type="match status" value="1"/>
</dbReference>
<evidence type="ECO:0000313" key="5">
    <source>
        <dbReference type="Proteomes" id="UP001271769"/>
    </source>
</evidence>
<keyword evidence="1" id="KW-0472">Membrane</keyword>
<protein>
    <submittedName>
        <fullName evidence="4">Thermonuclease family protein</fullName>
    </submittedName>
</protein>
<dbReference type="SMART" id="SM00318">
    <property type="entry name" value="SNc"/>
    <property type="match status" value="1"/>
</dbReference>
<dbReference type="SUPFAM" id="SSF50199">
    <property type="entry name" value="Staphylococcal nuclease"/>
    <property type="match status" value="1"/>
</dbReference>
<evidence type="ECO:0000259" key="3">
    <source>
        <dbReference type="PROSITE" id="PS50830"/>
    </source>
</evidence>
<feature type="transmembrane region" description="Helical" evidence="1">
    <location>
        <begin position="202"/>
        <end position="222"/>
    </location>
</feature>
<proteinExistence type="predicted"/>
<dbReference type="RefSeq" id="WP_320502820.1">
    <property type="nucleotide sequence ID" value="NZ_JAXCLX010000004.1"/>
</dbReference>
<dbReference type="Pfam" id="PF00565">
    <property type="entry name" value="SNase"/>
    <property type="match status" value="1"/>
</dbReference>
<dbReference type="InterPro" id="IPR016071">
    <property type="entry name" value="Staphylococal_nuclease_OB-fold"/>
</dbReference>
<feature type="chain" id="PRO_5046984022" evidence="2">
    <location>
        <begin position="23"/>
        <end position="354"/>
    </location>
</feature>
<reference evidence="4 5" key="1">
    <citation type="journal article" date="2013" name="Antonie Van Leeuwenhoek">
        <title>Dongia rigui sp. nov., isolated from freshwater of a large wetland in Korea.</title>
        <authorList>
            <person name="Baik K.S."/>
            <person name="Hwang Y.M."/>
            <person name="Choi J.S."/>
            <person name="Kwon J."/>
            <person name="Seong C.N."/>
        </authorList>
    </citation>
    <scope>NUCLEOTIDE SEQUENCE [LARGE SCALE GENOMIC DNA]</scope>
    <source>
        <strain evidence="4 5">04SU4-P</strain>
    </source>
</reference>
<evidence type="ECO:0000256" key="2">
    <source>
        <dbReference type="SAM" id="SignalP"/>
    </source>
</evidence>
<gene>
    <name evidence="4" type="ORF">SMD31_20605</name>
</gene>
<sequence>MKIKIGLAAALLTAAFLIPAEAKTKNPLQPPPPAVPVGNVEAQPLDAPTPPTLEGTGQAIDGDEIAIGDVIFKLDGIAAPLMTVPMGPEARVALQALIDGQRLTCDVLDRGEDARHLSGVCRIGKDDVAEAMLAGGMAAVYRQTNSQNADQRERAARYDAAETEARGRNSGIWTKPAAEDVEIEQAPAAPEPAMDKDLLRGWLIQIPIIAFLALAGLTALVVSTQRNRAERKAAEADMQALLAILLGEVLSVRAAAQAAFDGTASLIQDLPIPTAQLASLALPPMTVFEANADKLASLPREVSVDMVQFHARHQIVGKVLAQASTLRCEQLRAAFEALVQAADEPMNRAEKLLD</sequence>
<comment type="caution">
    <text evidence="4">The sequence shown here is derived from an EMBL/GenBank/DDBJ whole genome shotgun (WGS) entry which is preliminary data.</text>
</comment>
<dbReference type="EMBL" id="JAXCLX010000004">
    <property type="protein sequence ID" value="MDY0874353.1"/>
    <property type="molecule type" value="Genomic_DNA"/>
</dbReference>
<dbReference type="InterPro" id="IPR035437">
    <property type="entry name" value="SNase_OB-fold_sf"/>
</dbReference>
<keyword evidence="5" id="KW-1185">Reference proteome</keyword>
<dbReference type="Proteomes" id="UP001271769">
    <property type="component" value="Unassembled WGS sequence"/>
</dbReference>
<keyword evidence="1" id="KW-1133">Transmembrane helix</keyword>
<keyword evidence="1" id="KW-0812">Transmembrane</keyword>
<feature type="signal peptide" evidence="2">
    <location>
        <begin position="1"/>
        <end position="22"/>
    </location>
</feature>
<feature type="domain" description="TNase-like" evidence="3">
    <location>
        <begin position="58"/>
        <end position="175"/>
    </location>
</feature>
<evidence type="ECO:0000313" key="4">
    <source>
        <dbReference type="EMBL" id="MDY0874353.1"/>
    </source>
</evidence>
<name>A0ABU5E5X3_9PROT</name>
<evidence type="ECO:0000256" key="1">
    <source>
        <dbReference type="SAM" id="Phobius"/>
    </source>
</evidence>